<dbReference type="Gene3D" id="3.20.20.10">
    <property type="entry name" value="Alanine racemase"/>
    <property type="match status" value="1"/>
</dbReference>
<comment type="function">
    <text evidence="2">Pyridoxal 5'-phosphate (PLP)-binding protein, which is involved in PLP homeostasis.</text>
</comment>
<protein>
    <recommendedName>
        <fullName evidence="2">Pyridoxal phosphate homeostasis protein</fullName>
        <shortName evidence="2">PLP homeostasis protein</shortName>
    </recommendedName>
</protein>
<accession>A0A8J7P880</accession>
<dbReference type="Proteomes" id="UP000664277">
    <property type="component" value="Unassembled WGS sequence"/>
</dbReference>
<comment type="cofactor">
    <cofactor evidence="3">
        <name>pyridoxal 5'-phosphate</name>
        <dbReference type="ChEBI" id="CHEBI:597326"/>
    </cofactor>
</comment>
<dbReference type="InterPro" id="IPR029066">
    <property type="entry name" value="PLP-binding_barrel"/>
</dbReference>
<evidence type="ECO:0000256" key="4">
    <source>
        <dbReference type="RuleBase" id="RU004514"/>
    </source>
</evidence>
<dbReference type="PANTHER" id="PTHR10146">
    <property type="entry name" value="PROLINE SYNTHETASE CO-TRANSCRIBED BACTERIAL HOMOLOG PROTEIN"/>
    <property type="match status" value="1"/>
</dbReference>
<dbReference type="PANTHER" id="PTHR10146:SF14">
    <property type="entry name" value="PYRIDOXAL PHOSPHATE HOMEOSTASIS PROTEIN"/>
    <property type="match status" value="1"/>
</dbReference>
<feature type="modified residue" description="N6-(pyridoxal phosphate)lysine" evidence="2 3">
    <location>
        <position position="39"/>
    </location>
</feature>
<keyword evidence="1 2" id="KW-0663">Pyridoxal phosphate</keyword>
<dbReference type="InterPro" id="IPR011078">
    <property type="entry name" value="PyrdxlP_homeostasis"/>
</dbReference>
<dbReference type="NCBIfam" id="TIGR00044">
    <property type="entry name" value="YggS family pyridoxal phosphate-dependent enzyme"/>
    <property type="match status" value="1"/>
</dbReference>
<evidence type="ECO:0000313" key="7">
    <source>
        <dbReference type="Proteomes" id="UP000664277"/>
    </source>
</evidence>
<sequence>MNPSPYQGYSSDVAANLAKVNDVINLNGVSPVKLIAVTKHASINQLEEAHRLGVRDFGESKIQDALKKRAELSPELIENIRWHFIGHLQTNKAKQAVGNFALIHSIDSLRLAKEVSRIAESKNSVQAILLQVKMQEDENKGGFSPAELNDCMPELLSLKGLQIQGLMTISPLSDDATIWCKSFIGLKQLRDELALKFKIELQELSMGMSDDWRDAIKYGSTMIRLGRAIFGN</sequence>
<comment type="similarity">
    <text evidence="2 4">Belongs to the pyridoxal phosphate-binding protein YggS/PROSC family.</text>
</comment>
<feature type="domain" description="Alanine racemase N-terminal" evidence="5">
    <location>
        <begin position="13"/>
        <end position="231"/>
    </location>
</feature>
<comment type="caution">
    <text evidence="6">The sequence shown here is derived from an EMBL/GenBank/DDBJ whole genome shotgun (WGS) entry which is preliminary data.</text>
</comment>
<evidence type="ECO:0000256" key="1">
    <source>
        <dbReference type="ARBA" id="ARBA00022898"/>
    </source>
</evidence>
<dbReference type="GO" id="GO:0030170">
    <property type="term" value="F:pyridoxal phosphate binding"/>
    <property type="evidence" value="ECO:0007669"/>
    <property type="project" value="UniProtKB-UniRule"/>
</dbReference>
<evidence type="ECO:0000256" key="3">
    <source>
        <dbReference type="PIRSR" id="PIRSR004848-1"/>
    </source>
</evidence>
<dbReference type="CDD" id="cd00635">
    <property type="entry name" value="PLPDE_III_YBL036c_like"/>
    <property type="match status" value="1"/>
</dbReference>
<evidence type="ECO:0000313" key="6">
    <source>
        <dbReference type="EMBL" id="MBN8660874.1"/>
    </source>
</evidence>
<proteinExistence type="inferred from homology"/>
<dbReference type="Pfam" id="PF01168">
    <property type="entry name" value="Ala_racemase_N"/>
    <property type="match status" value="1"/>
</dbReference>
<name>A0A8J7P880_9BACT</name>
<dbReference type="EMBL" id="JAFLCK010000014">
    <property type="protein sequence ID" value="MBN8660874.1"/>
    <property type="molecule type" value="Genomic_DNA"/>
</dbReference>
<dbReference type="InterPro" id="IPR001608">
    <property type="entry name" value="Ala_racemase_N"/>
</dbReference>
<dbReference type="PIRSF" id="PIRSF004848">
    <property type="entry name" value="YBL036c_PLPDEIII"/>
    <property type="match status" value="1"/>
</dbReference>
<evidence type="ECO:0000256" key="2">
    <source>
        <dbReference type="HAMAP-Rule" id="MF_02087"/>
    </source>
</evidence>
<evidence type="ECO:0000259" key="5">
    <source>
        <dbReference type="Pfam" id="PF01168"/>
    </source>
</evidence>
<gene>
    <name evidence="6" type="ORF">J0M35_10945</name>
</gene>
<reference evidence="6" key="1">
    <citation type="submission" date="2021-02" db="EMBL/GenBank/DDBJ databases">
        <title>Genome-Resolved Metagenomics of a Microbial Community Performing Photosynthetic Biological Nutrient Removal.</title>
        <authorList>
            <person name="Mcdaniel E.A."/>
        </authorList>
    </citation>
    <scope>NUCLEOTIDE SEQUENCE</scope>
    <source>
        <strain evidence="6">UWPOB_OBS1</strain>
    </source>
</reference>
<dbReference type="AlphaFoldDB" id="A0A8J7P880"/>
<dbReference type="FunFam" id="3.20.20.10:FF:000018">
    <property type="entry name" value="Pyridoxal phosphate homeostasis protein"/>
    <property type="match status" value="1"/>
</dbReference>
<dbReference type="SUPFAM" id="SSF51419">
    <property type="entry name" value="PLP-binding barrel"/>
    <property type="match status" value="1"/>
</dbReference>
<organism evidence="6 7">
    <name type="scientific">Candidatus Obscuribacter phosphatis</name>
    <dbReference type="NCBI Taxonomy" id="1906157"/>
    <lineage>
        <taxon>Bacteria</taxon>
        <taxon>Bacillati</taxon>
        <taxon>Candidatus Melainabacteria</taxon>
        <taxon>Candidatus Obscuribacterales</taxon>
        <taxon>Candidatus Obscuribacteraceae</taxon>
        <taxon>Candidatus Obscuribacter</taxon>
    </lineage>
</organism>
<dbReference type="HAMAP" id="MF_02087">
    <property type="entry name" value="PLP_homeostasis"/>
    <property type="match status" value="1"/>
</dbReference>